<protein>
    <submittedName>
        <fullName evidence="2">Uncharacterized protein</fullName>
    </submittedName>
</protein>
<evidence type="ECO:0000256" key="1">
    <source>
        <dbReference type="SAM" id="MobiDB-lite"/>
    </source>
</evidence>
<feature type="region of interest" description="Disordered" evidence="1">
    <location>
        <begin position="1"/>
        <end position="20"/>
    </location>
</feature>
<dbReference type="Proteomes" id="UP000320672">
    <property type="component" value="Chromosome"/>
</dbReference>
<dbReference type="EMBL" id="CP036262">
    <property type="protein sequence ID" value="QDS95978.1"/>
    <property type="molecule type" value="Genomic_DNA"/>
</dbReference>
<proteinExistence type="predicted"/>
<reference evidence="2 3" key="1">
    <citation type="submission" date="2019-02" db="EMBL/GenBank/DDBJ databases">
        <title>Deep-cultivation of Planctomycetes and their phenomic and genomic characterization uncovers novel biology.</title>
        <authorList>
            <person name="Wiegand S."/>
            <person name="Jogler M."/>
            <person name="Boedeker C."/>
            <person name="Pinto D."/>
            <person name="Vollmers J."/>
            <person name="Rivas-Marin E."/>
            <person name="Kohn T."/>
            <person name="Peeters S.H."/>
            <person name="Heuer A."/>
            <person name="Rast P."/>
            <person name="Oberbeckmann S."/>
            <person name="Bunk B."/>
            <person name="Jeske O."/>
            <person name="Meyerdierks A."/>
            <person name="Storesund J.E."/>
            <person name="Kallscheuer N."/>
            <person name="Luecker S."/>
            <person name="Lage O.M."/>
            <person name="Pohl T."/>
            <person name="Merkel B.J."/>
            <person name="Hornburger P."/>
            <person name="Mueller R.-W."/>
            <person name="Bruemmer F."/>
            <person name="Labrenz M."/>
            <person name="Spormann A.M."/>
            <person name="Op den Camp H."/>
            <person name="Overmann J."/>
            <person name="Amann R."/>
            <person name="Jetten M.S.M."/>
            <person name="Mascher T."/>
            <person name="Medema M.H."/>
            <person name="Devos D.P."/>
            <person name="Kaster A.-K."/>
            <person name="Ovreas L."/>
            <person name="Rohde M."/>
            <person name="Galperin M.Y."/>
            <person name="Jogler C."/>
        </authorList>
    </citation>
    <scope>NUCLEOTIDE SEQUENCE [LARGE SCALE GENOMIC DNA]</scope>
    <source>
        <strain evidence="2 3">FF011L</strain>
    </source>
</reference>
<gene>
    <name evidence="2" type="ORF">FF011L_47820</name>
</gene>
<feature type="compositionally biased region" description="Basic and acidic residues" evidence="1">
    <location>
        <begin position="1"/>
        <end position="10"/>
    </location>
</feature>
<dbReference type="AlphaFoldDB" id="A0A517MM62"/>
<evidence type="ECO:0000313" key="2">
    <source>
        <dbReference type="EMBL" id="QDS95978.1"/>
    </source>
</evidence>
<dbReference type="KEGG" id="rml:FF011L_47820"/>
<accession>A0A517MM62</accession>
<keyword evidence="3" id="KW-1185">Reference proteome</keyword>
<sequence>MKSRLNDEHGNALPPHPLTQDAMGTVQCRFYVESTNIVRELPTHRGRKKPIERNFTCICDENPLVSSSDSGLFD</sequence>
<name>A0A517MM62_9BACT</name>
<organism evidence="2 3">
    <name type="scientific">Roseimaritima multifibrata</name>
    <dbReference type="NCBI Taxonomy" id="1930274"/>
    <lineage>
        <taxon>Bacteria</taxon>
        <taxon>Pseudomonadati</taxon>
        <taxon>Planctomycetota</taxon>
        <taxon>Planctomycetia</taxon>
        <taxon>Pirellulales</taxon>
        <taxon>Pirellulaceae</taxon>
        <taxon>Roseimaritima</taxon>
    </lineage>
</organism>
<evidence type="ECO:0000313" key="3">
    <source>
        <dbReference type="Proteomes" id="UP000320672"/>
    </source>
</evidence>